<gene>
    <name evidence="1" type="ORF">APZ42_012493</name>
</gene>
<dbReference type="Proteomes" id="UP000076858">
    <property type="component" value="Unassembled WGS sequence"/>
</dbReference>
<evidence type="ECO:0000313" key="1">
    <source>
        <dbReference type="EMBL" id="KZS20797.1"/>
    </source>
</evidence>
<comment type="caution">
    <text evidence="1">The sequence shown here is derived from an EMBL/GenBank/DDBJ whole genome shotgun (WGS) entry which is preliminary data.</text>
</comment>
<dbReference type="AlphaFoldDB" id="A0A0P5ZCI4"/>
<evidence type="ECO:0000313" key="2">
    <source>
        <dbReference type="Proteomes" id="UP000076858"/>
    </source>
</evidence>
<dbReference type="EMBL" id="LRGB01000115">
    <property type="protein sequence ID" value="KZS20797.1"/>
    <property type="molecule type" value="Genomic_DNA"/>
</dbReference>
<accession>A0A0P5ZCI4</accession>
<sequence>MNMAQGNQPNNRLGGFANRKFVLINGEYWDCNVNRRRILGQVCLDEFADILLKWFLSNRSLLLRHPPMYDDGYSCQLLEEKGSLEVLKFAYDNAALVDNVDDTTLDWNFAEIVDHLRKRRNQLTHDVRSWTITRFRDFLETMKDASNYLVQPPGRCDAALEKRVNTFISKCERELDHIVQFRNLY</sequence>
<protein>
    <submittedName>
        <fullName evidence="1">Uncharacterized protein</fullName>
    </submittedName>
</protein>
<proteinExistence type="predicted"/>
<name>A0A0P5ZCI4_9CRUS</name>
<dbReference type="OrthoDB" id="6392558at2759"/>
<keyword evidence="2" id="KW-1185">Reference proteome</keyword>
<reference evidence="1 2" key="1">
    <citation type="submission" date="2016-03" db="EMBL/GenBank/DDBJ databases">
        <title>EvidentialGene: Evidence-directed Construction of Genes on Genomes.</title>
        <authorList>
            <person name="Gilbert D.G."/>
            <person name="Choi J.-H."/>
            <person name="Mockaitis K."/>
            <person name="Colbourne J."/>
            <person name="Pfrender M."/>
        </authorList>
    </citation>
    <scope>NUCLEOTIDE SEQUENCE [LARGE SCALE GENOMIC DNA]</scope>
    <source>
        <strain evidence="1 2">Xinb3</strain>
        <tissue evidence="1">Complete organism</tissue>
    </source>
</reference>
<organism evidence="1 2">
    <name type="scientific">Daphnia magna</name>
    <dbReference type="NCBI Taxonomy" id="35525"/>
    <lineage>
        <taxon>Eukaryota</taxon>
        <taxon>Metazoa</taxon>
        <taxon>Ecdysozoa</taxon>
        <taxon>Arthropoda</taxon>
        <taxon>Crustacea</taxon>
        <taxon>Branchiopoda</taxon>
        <taxon>Diplostraca</taxon>
        <taxon>Cladocera</taxon>
        <taxon>Anomopoda</taxon>
        <taxon>Daphniidae</taxon>
        <taxon>Daphnia</taxon>
    </lineage>
</organism>